<dbReference type="AlphaFoldDB" id="A0A101CDK9"/>
<accession>A0A101CDK9</accession>
<evidence type="ECO:0000313" key="2">
    <source>
        <dbReference type="EMBL" id="KUJ54321.1"/>
    </source>
</evidence>
<sequence length="74" mass="8396">MIEIGKLYEIQDYSAKVYNVRISGVDNEHIYGVINKNALVIIKKSDIRQMKKWQTFNSVIVGALAIATVIFIPI</sequence>
<organism evidence="2 3">
    <name type="scientific">Chryseobacterium aquaticum subsp. greenlandense</name>
    <dbReference type="NCBI Taxonomy" id="345663"/>
    <lineage>
        <taxon>Bacteria</taxon>
        <taxon>Pseudomonadati</taxon>
        <taxon>Bacteroidota</taxon>
        <taxon>Flavobacteriia</taxon>
        <taxon>Flavobacteriales</taxon>
        <taxon>Weeksellaceae</taxon>
        <taxon>Chryseobacterium group</taxon>
        <taxon>Chryseobacterium</taxon>
    </lineage>
</organism>
<protein>
    <submittedName>
        <fullName evidence="2">Uncharacterized protein</fullName>
    </submittedName>
</protein>
<comment type="caution">
    <text evidence="2">The sequence shown here is derived from an EMBL/GenBank/DDBJ whole genome shotgun (WGS) entry which is preliminary data.</text>
</comment>
<evidence type="ECO:0000313" key="3">
    <source>
        <dbReference type="Proteomes" id="UP000054388"/>
    </source>
</evidence>
<keyword evidence="1" id="KW-0472">Membrane</keyword>
<keyword evidence="1" id="KW-0812">Transmembrane</keyword>
<name>A0A101CDK9_9FLAO</name>
<reference evidence="2 3" key="1">
    <citation type="submission" date="2015-10" db="EMBL/GenBank/DDBJ databases">
        <title>Genome sequence of Chryseobacterium greenlandense.</title>
        <authorList>
            <person name="Newman J."/>
            <person name="Fischer K."/>
            <person name="Miller J."/>
        </authorList>
    </citation>
    <scope>NUCLEOTIDE SEQUENCE [LARGE SCALE GENOMIC DNA]</scope>
    <source>
        <strain evidence="2 3">UMB34</strain>
    </source>
</reference>
<dbReference type="Proteomes" id="UP000054388">
    <property type="component" value="Unassembled WGS sequence"/>
</dbReference>
<gene>
    <name evidence="2" type="ORF">AR686_17415</name>
</gene>
<proteinExistence type="predicted"/>
<keyword evidence="1" id="KW-1133">Transmembrane helix</keyword>
<dbReference type="EMBL" id="LMAI01000014">
    <property type="protein sequence ID" value="KUJ54321.1"/>
    <property type="molecule type" value="Genomic_DNA"/>
</dbReference>
<feature type="transmembrane region" description="Helical" evidence="1">
    <location>
        <begin position="53"/>
        <end position="72"/>
    </location>
</feature>
<evidence type="ECO:0000256" key="1">
    <source>
        <dbReference type="SAM" id="Phobius"/>
    </source>
</evidence>